<reference evidence="1" key="1">
    <citation type="submission" date="2015-09" db="EMBL/GenBank/DDBJ databases">
        <title>Draft Genome Sequences of Two Novel Amoeba-resistant Intranuclear Bacteria, Candidatus Berkiella cookevillensis and Candidatus Berkiella aquae.</title>
        <authorList>
            <person name="Mehari Y.T."/>
            <person name="Arivett B.A."/>
            <person name="Farone A.L."/>
            <person name="Gunderson J.H."/>
            <person name="Farone M.B."/>
        </authorList>
    </citation>
    <scope>NUCLEOTIDE SEQUENCE [LARGE SCALE GENOMIC DNA]</scope>
    <source>
        <strain evidence="1">HT99</strain>
    </source>
</reference>
<gene>
    <name evidence="2" type="ORF">HT99x_004360</name>
    <name evidence="1" type="ORF">HT99x_02251</name>
</gene>
<reference evidence="2" key="3">
    <citation type="submission" date="2021-06" db="EMBL/GenBank/DDBJ databases">
        <title>Genomic Description and Analysis of Intracellular Bacteria, Candidatus Berkiella cookevillensis and Candidatus Berkiella aquae.</title>
        <authorList>
            <person name="Kidane D.T."/>
            <person name="Mehari Y.T."/>
            <person name="Rice F.C."/>
            <person name="Arivett B.A."/>
            <person name="Farone A.L."/>
            <person name="Berk S.G."/>
            <person name="Farone M.B."/>
        </authorList>
    </citation>
    <scope>NUCLEOTIDE SEQUENCE</scope>
    <source>
        <strain evidence="2">HT99</strain>
    </source>
</reference>
<proteinExistence type="predicted"/>
<reference evidence="2" key="2">
    <citation type="journal article" date="2016" name="Genome Announc.">
        <title>Draft Genome Sequences of Two Novel Amoeba-Resistant Intranuclear Bacteria, 'Candidatus Berkiella cookevillensis' and 'Candidatus Berkiella aquae'.</title>
        <authorList>
            <person name="Mehari Y.T."/>
            <person name="Arivett B.A."/>
            <person name="Farone A.L."/>
            <person name="Gunderson J.H."/>
            <person name="Farone M.B."/>
        </authorList>
    </citation>
    <scope>NUCLEOTIDE SEQUENCE</scope>
    <source>
        <strain evidence="2">HT99</strain>
    </source>
</reference>
<dbReference type="EMBL" id="LKAJ02000001">
    <property type="protein sequence ID" value="MCS5710652.1"/>
    <property type="molecule type" value="Genomic_DNA"/>
</dbReference>
<comment type="caution">
    <text evidence="1">The sequence shown here is derived from an EMBL/GenBank/DDBJ whole genome shotgun (WGS) entry which is preliminary data.</text>
</comment>
<evidence type="ECO:0000313" key="2">
    <source>
        <dbReference type="EMBL" id="MCS5710652.1"/>
    </source>
</evidence>
<dbReference type="RefSeq" id="WP_075066863.1">
    <property type="nucleotide sequence ID" value="NZ_LKAJ02000001.1"/>
</dbReference>
<evidence type="ECO:0000313" key="1">
    <source>
        <dbReference type="EMBL" id="KRG20762.1"/>
    </source>
</evidence>
<organism evidence="1">
    <name type="scientific">Candidatus Berkiella aquae</name>
    <dbReference type="NCBI Taxonomy" id="295108"/>
    <lineage>
        <taxon>Bacteria</taxon>
        <taxon>Pseudomonadati</taxon>
        <taxon>Pseudomonadota</taxon>
        <taxon>Gammaproteobacteria</taxon>
        <taxon>Candidatus Berkiellales</taxon>
        <taxon>Candidatus Berkiellaceae</taxon>
        <taxon>Candidatus Berkiella</taxon>
    </lineage>
</organism>
<accession>A0A0Q9YTI6</accession>
<sequence length="163" mass="17936">MSSSSGPDSSSSLINRMFDYQQEKNALNAYLTSDAVRIASEGGLSYANGYLAEVYFKKITDLVDKHHLQAQKSKWLQVAKDDFAKSIAIGVICHPGQQEVQAYDKWSSGKGGKGSFGYYLYYAYESVSGKPGSDAKFKPPLLMDNFEADLATLKEVSKPRAKP</sequence>
<protein>
    <submittedName>
        <fullName evidence="1">Uncharacterized protein</fullName>
    </submittedName>
</protein>
<dbReference type="EMBL" id="LKAJ01000009">
    <property type="protein sequence ID" value="KRG20762.1"/>
    <property type="molecule type" value="Genomic_DNA"/>
</dbReference>
<evidence type="ECO:0000313" key="3">
    <source>
        <dbReference type="Proteomes" id="UP000051497"/>
    </source>
</evidence>
<name>A0A0Q9YTI6_9GAMM</name>
<dbReference type="Proteomes" id="UP000051497">
    <property type="component" value="Unassembled WGS sequence"/>
</dbReference>
<keyword evidence="3" id="KW-1185">Reference proteome</keyword>
<dbReference type="AlphaFoldDB" id="A0A0Q9YTI6"/>